<evidence type="ECO:0000256" key="1">
    <source>
        <dbReference type="SAM" id="MobiDB-lite"/>
    </source>
</evidence>
<evidence type="ECO:0000313" key="3">
    <source>
        <dbReference type="Proteomes" id="UP000035651"/>
    </source>
</evidence>
<sequence>MFRENASQSVATGPVPPANPASKPVTGEDSEARVENAKQEMWQSIRDGVARGHDMIMPASFMSLGESGRKRVARLTVEWVFNPVNPGCEEWFNRLVGNEQVKPYLKGTVSRSIYSGVNNYCSRIIPHRKPPLWYVREKFGQLEMFRK</sequence>
<dbReference type="Proteomes" id="UP000035651">
    <property type="component" value="Chromosome"/>
</dbReference>
<dbReference type="STRING" id="656179.AB870_11575"/>
<dbReference type="EMBL" id="CP011807">
    <property type="protein sequence ID" value="AKM30610.2"/>
    <property type="molecule type" value="Genomic_DNA"/>
</dbReference>
<organism evidence="2 3">
    <name type="scientific">Pandoraea faecigallinarum</name>
    <dbReference type="NCBI Taxonomy" id="656179"/>
    <lineage>
        <taxon>Bacteria</taxon>
        <taxon>Pseudomonadati</taxon>
        <taxon>Pseudomonadota</taxon>
        <taxon>Betaproteobacteria</taxon>
        <taxon>Burkholderiales</taxon>
        <taxon>Burkholderiaceae</taxon>
        <taxon>Pandoraea</taxon>
    </lineage>
</organism>
<accession>A0A0H3WSL4</accession>
<dbReference type="KEGG" id="pfg:AB870_11575"/>
<name>A0A0H3WSL4_9BURK</name>
<feature type="region of interest" description="Disordered" evidence="1">
    <location>
        <begin position="1"/>
        <end position="37"/>
    </location>
</feature>
<feature type="compositionally biased region" description="Polar residues" evidence="1">
    <location>
        <begin position="1"/>
        <end position="11"/>
    </location>
</feature>
<dbReference type="AlphaFoldDB" id="A0A0H3WSL4"/>
<evidence type="ECO:0000313" key="2">
    <source>
        <dbReference type="EMBL" id="AKM30610.2"/>
    </source>
</evidence>
<dbReference type="RefSeq" id="WP_047906448.1">
    <property type="nucleotide sequence ID" value="NZ_CP011807.3"/>
</dbReference>
<proteinExistence type="predicted"/>
<gene>
    <name evidence="2" type="ORF">AB870_11575</name>
</gene>
<keyword evidence="3" id="KW-1185">Reference proteome</keyword>
<reference evidence="2" key="1">
    <citation type="submission" date="2016-06" db="EMBL/GenBank/DDBJ databases">
        <title>Complete Genome Sequence of Pandoraea faecigallinarum DSM-23572.</title>
        <authorList>
            <person name="Yong D."/>
            <person name="Ee R."/>
            <person name="Lim Y.-L."/>
            <person name="Yin W.-F."/>
            <person name="Chan K.-G."/>
        </authorList>
    </citation>
    <scope>NUCLEOTIDE SEQUENCE</scope>
    <source>
        <strain evidence="2">DSM 23572</strain>
    </source>
</reference>
<protein>
    <submittedName>
        <fullName evidence="2">Uncharacterized protein</fullName>
    </submittedName>
</protein>